<reference evidence="1 2" key="1">
    <citation type="submission" date="2020-02" db="EMBL/GenBank/DDBJ databases">
        <authorList>
            <person name="Zhang X.-Y."/>
        </authorList>
    </citation>
    <scope>NUCLEOTIDE SEQUENCE [LARGE SCALE GENOMIC DNA]</scope>
    <source>
        <strain evidence="1 2">C33</strain>
    </source>
</reference>
<protein>
    <submittedName>
        <fullName evidence="1">Uncharacterized protein</fullName>
    </submittedName>
</protein>
<organism evidence="1 2">
    <name type="scientific">Wenzhouxiangella limi</name>
    <dbReference type="NCBI Taxonomy" id="2707351"/>
    <lineage>
        <taxon>Bacteria</taxon>
        <taxon>Pseudomonadati</taxon>
        <taxon>Pseudomonadota</taxon>
        <taxon>Gammaproteobacteria</taxon>
        <taxon>Chromatiales</taxon>
        <taxon>Wenzhouxiangellaceae</taxon>
        <taxon>Wenzhouxiangella</taxon>
    </lineage>
</organism>
<comment type="caution">
    <text evidence="1">The sequence shown here is derived from an EMBL/GenBank/DDBJ whole genome shotgun (WGS) entry which is preliminary data.</text>
</comment>
<evidence type="ECO:0000313" key="2">
    <source>
        <dbReference type="Proteomes" id="UP000484885"/>
    </source>
</evidence>
<evidence type="ECO:0000313" key="1">
    <source>
        <dbReference type="EMBL" id="NDY96791.1"/>
    </source>
</evidence>
<proteinExistence type="predicted"/>
<accession>A0A845V9G8</accession>
<gene>
    <name evidence="1" type="ORF">G3I74_13745</name>
</gene>
<dbReference type="Proteomes" id="UP000484885">
    <property type="component" value="Unassembled WGS sequence"/>
</dbReference>
<dbReference type="AlphaFoldDB" id="A0A845V9G8"/>
<dbReference type="RefSeq" id="WP_164212187.1">
    <property type="nucleotide sequence ID" value="NZ_JAAGSC010000044.1"/>
</dbReference>
<keyword evidence="2" id="KW-1185">Reference proteome</keyword>
<sequence>MEHQVQNLLRVWADAGVTVERHDLEFTIIGMDPPDWWPDWCARHQLLLAAILPDLDPPRPKRQPLPEDRPCAYNLLSMGMRW</sequence>
<dbReference type="EMBL" id="JAAGSC010000044">
    <property type="protein sequence ID" value="NDY96791.1"/>
    <property type="molecule type" value="Genomic_DNA"/>
</dbReference>
<name>A0A845V9G8_9GAMM</name>